<name>A0A0F9R019_9ZZZZ</name>
<dbReference type="GO" id="GO:0000976">
    <property type="term" value="F:transcription cis-regulatory region binding"/>
    <property type="evidence" value="ECO:0007669"/>
    <property type="project" value="TreeGrafter"/>
</dbReference>
<sequence>MIKKGVTLRGIEVFEALAGRGSVAHAAAMTGLSQPAVSQQISNLEAAVGAKLMDHSCRPMRLTAAGETFLRHSSLALAHVRQAQSELTVMDLASLTDLHLGVIDDFDNDLTPRLATILADSMVGCRFRMVTDGSKGLLQAVQDKALHIAIAATDGDAKEGLIEIPLACDPFIIVTPAGIKTDGADLLRGRPGLPFLRYEADQLIAGQISNQLSRHNINLTSQFEIGSHLALMAMVARGIGWTITTSFGYCRAQRFHSQLATQPLPTTDFSRQISLFAGSDWTGSVPHDIADTMRQLLHTHMIAPTLAQLTWLSGRFKILEP</sequence>
<comment type="caution">
    <text evidence="6">The sequence shown here is derived from an EMBL/GenBank/DDBJ whole genome shotgun (WGS) entry which is preliminary data.</text>
</comment>
<dbReference type="Pfam" id="PF03466">
    <property type="entry name" value="LysR_substrate"/>
    <property type="match status" value="1"/>
</dbReference>
<dbReference type="Pfam" id="PF00126">
    <property type="entry name" value="HTH_1"/>
    <property type="match status" value="1"/>
</dbReference>
<evidence type="ECO:0000313" key="6">
    <source>
        <dbReference type="EMBL" id="KKN10763.1"/>
    </source>
</evidence>
<reference evidence="6" key="1">
    <citation type="journal article" date="2015" name="Nature">
        <title>Complex archaea that bridge the gap between prokaryotes and eukaryotes.</title>
        <authorList>
            <person name="Spang A."/>
            <person name="Saw J.H."/>
            <person name="Jorgensen S.L."/>
            <person name="Zaremba-Niedzwiedzka K."/>
            <person name="Martijn J."/>
            <person name="Lind A.E."/>
            <person name="van Eijk R."/>
            <person name="Schleper C."/>
            <person name="Guy L."/>
            <person name="Ettema T.J."/>
        </authorList>
    </citation>
    <scope>NUCLEOTIDE SEQUENCE</scope>
</reference>
<dbReference type="PROSITE" id="PS50931">
    <property type="entry name" value="HTH_LYSR"/>
    <property type="match status" value="1"/>
</dbReference>
<evidence type="ECO:0000256" key="1">
    <source>
        <dbReference type="ARBA" id="ARBA00009437"/>
    </source>
</evidence>
<dbReference type="PANTHER" id="PTHR30126">
    <property type="entry name" value="HTH-TYPE TRANSCRIPTIONAL REGULATOR"/>
    <property type="match status" value="1"/>
</dbReference>
<proteinExistence type="inferred from homology"/>
<protein>
    <recommendedName>
        <fullName evidence="5">HTH lysR-type domain-containing protein</fullName>
    </recommendedName>
</protein>
<dbReference type="SUPFAM" id="SSF53850">
    <property type="entry name" value="Periplasmic binding protein-like II"/>
    <property type="match status" value="1"/>
</dbReference>
<keyword evidence="4" id="KW-0804">Transcription</keyword>
<feature type="domain" description="HTH lysR-type" evidence="5">
    <location>
        <begin position="6"/>
        <end position="63"/>
    </location>
</feature>
<organism evidence="6">
    <name type="scientific">marine sediment metagenome</name>
    <dbReference type="NCBI Taxonomy" id="412755"/>
    <lineage>
        <taxon>unclassified sequences</taxon>
        <taxon>metagenomes</taxon>
        <taxon>ecological metagenomes</taxon>
    </lineage>
</organism>
<dbReference type="SUPFAM" id="SSF46785">
    <property type="entry name" value="Winged helix' DNA-binding domain"/>
    <property type="match status" value="1"/>
</dbReference>
<keyword evidence="3" id="KW-0238">DNA-binding</keyword>
<dbReference type="Gene3D" id="1.10.10.10">
    <property type="entry name" value="Winged helix-like DNA-binding domain superfamily/Winged helix DNA-binding domain"/>
    <property type="match status" value="1"/>
</dbReference>
<dbReference type="EMBL" id="LAZR01004208">
    <property type="protein sequence ID" value="KKN10763.1"/>
    <property type="molecule type" value="Genomic_DNA"/>
</dbReference>
<dbReference type="InterPro" id="IPR036388">
    <property type="entry name" value="WH-like_DNA-bd_sf"/>
</dbReference>
<comment type="similarity">
    <text evidence="1">Belongs to the LysR transcriptional regulatory family.</text>
</comment>
<dbReference type="PANTHER" id="PTHR30126:SF97">
    <property type="entry name" value="HTH-TYPE TRANSCRIPTIONAL REGULATOR ABGR"/>
    <property type="match status" value="1"/>
</dbReference>
<evidence type="ECO:0000256" key="3">
    <source>
        <dbReference type="ARBA" id="ARBA00023125"/>
    </source>
</evidence>
<gene>
    <name evidence="6" type="ORF">LCGC14_1033330</name>
</gene>
<keyword evidence="2" id="KW-0805">Transcription regulation</keyword>
<evidence type="ECO:0000256" key="4">
    <source>
        <dbReference type="ARBA" id="ARBA00023163"/>
    </source>
</evidence>
<evidence type="ECO:0000256" key="2">
    <source>
        <dbReference type="ARBA" id="ARBA00023015"/>
    </source>
</evidence>
<dbReference type="GO" id="GO:0003700">
    <property type="term" value="F:DNA-binding transcription factor activity"/>
    <property type="evidence" value="ECO:0007669"/>
    <property type="project" value="InterPro"/>
</dbReference>
<dbReference type="AlphaFoldDB" id="A0A0F9R019"/>
<dbReference type="Gene3D" id="3.40.190.10">
    <property type="entry name" value="Periplasmic binding protein-like II"/>
    <property type="match status" value="2"/>
</dbReference>
<dbReference type="InterPro" id="IPR005119">
    <property type="entry name" value="LysR_subst-bd"/>
</dbReference>
<evidence type="ECO:0000259" key="5">
    <source>
        <dbReference type="PROSITE" id="PS50931"/>
    </source>
</evidence>
<dbReference type="CDD" id="cd05466">
    <property type="entry name" value="PBP2_LTTR_substrate"/>
    <property type="match status" value="1"/>
</dbReference>
<accession>A0A0F9R019</accession>
<dbReference type="InterPro" id="IPR036390">
    <property type="entry name" value="WH_DNA-bd_sf"/>
</dbReference>
<dbReference type="InterPro" id="IPR000847">
    <property type="entry name" value="LysR_HTH_N"/>
</dbReference>